<protein>
    <submittedName>
        <fullName evidence="1">Uncharacterized protein</fullName>
    </submittedName>
</protein>
<sequence>MLLSFHDINLPLKLSSILVWSRMHIFPTQPTSCLEHGFLFKKSVQIKVTCFIPTLRGQLFITSFNDLTSVQILLIQFSCQTNYQRQQQLLKCKFDQRKNISI</sequence>
<accession>A0A0A9DH32</accession>
<evidence type="ECO:0000313" key="1">
    <source>
        <dbReference type="EMBL" id="JAD83077.1"/>
    </source>
</evidence>
<dbReference type="EMBL" id="GBRH01214818">
    <property type="protein sequence ID" value="JAD83077.1"/>
    <property type="molecule type" value="Transcribed_RNA"/>
</dbReference>
<dbReference type="AlphaFoldDB" id="A0A0A9DH32"/>
<name>A0A0A9DH32_ARUDO</name>
<reference evidence="1" key="1">
    <citation type="submission" date="2014-09" db="EMBL/GenBank/DDBJ databases">
        <authorList>
            <person name="Magalhaes I.L.F."/>
            <person name="Oliveira U."/>
            <person name="Santos F.R."/>
            <person name="Vidigal T.H.D.A."/>
            <person name="Brescovit A.D."/>
            <person name="Santos A.J."/>
        </authorList>
    </citation>
    <scope>NUCLEOTIDE SEQUENCE</scope>
    <source>
        <tissue evidence="1">Shoot tissue taken approximately 20 cm above the soil surface</tissue>
    </source>
</reference>
<proteinExistence type="predicted"/>
<reference evidence="1" key="2">
    <citation type="journal article" date="2015" name="Data Brief">
        <title>Shoot transcriptome of the giant reed, Arundo donax.</title>
        <authorList>
            <person name="Barrero R.A."/>
            <person name="Guerrero F.D."/>
            <person name="Moolhuijzen P."/>
            <person name="Goolsby J.A."/>
            <person name="Tidwell J."/>
            <person name="Bellgard S.E."/>
            <person name="Bellgard M.I."/>
        </authorList>
    </citation>
    <scope>NUCLEOTIDE SEQUENCE</scope>
    <source>
        <tissue evidence="1">Shoot tissue taken approximately 20 cm above the soil surface</tissue>
    </source>
</reference>
<organism evidence="1">
    <name type="scientific">Arundo donax</name>
    <name type="common">Giant reed</name>
    <name type="synonym">Donax arundinaceus</name>
    <dbReference type="NCBI Taxonomy" id="35708"/>
    <lineage>
        <taxon>Eukaryota</taxon>
        <taxon>Viridiplantae</taxon>
        <taxon>Streptophyta</taxon>
        <taxon>Embryophyta</taxon>
        <taxon>Tracheophyta</taxon>
        <taxon>Spermatophyta</taxon>
        <taxon>Magnoliopsida</taxon>
        <taxon>Liliopsida</taxon>
        <taxon>Poales</taxon>
        <taxon>Poaceae</taxon>
        <taxon>PACMAD clade</taxon>
        <taxon>Arundinoideae</taxon>
        <taxon>Arundineae</taxon>
        <taxon>Arundo</taxon>
    </lineage>
</organism>